<dbReference type="InterPro" id="IPR014710">
    <property type="entry name" value="RmlC-like_jellyroll"/>
</dbReference>
<dbReference type="Gene3D" id="2.60.120.10">
    <property type="entry name" value="Jelly Rolls"/>
    <property type="match status" value="1"/>
</dbReference>
<dbReference type="EMBL" id="MU006101">
    <property type="protein sequence ID" value="KAF2837123.1"/>
    <property type="molecule type" value="Genomic_DNA"/>
</dbReference>
<comment type="similarity">
    <text evidence="2">Belongs to the CENP-C/MIF2 family.</text>
</comment>
<feature type="compositionally biased region" description="Polar residues" evidence="5">
    <location>
        <begin position="108"/>
        <end position="124"/>
    </location>
</feature>
<reference evidence="8" key="1">
    <citation type="journal article" date="2020" name="Stud. Mycol.">
        <title>101 Dothideomycetes genomes: a test case for predicting lifestyles and emergence of pathogens.</title>
        <authorList>
            <person name="Haridas S."/>
            <person name="Albert R."/>
            <person name="Binder M."/>
            <person name="Bloem J."/>
            <person name="Labutti K."/>
            <person name="Salamov A."/>
            <person name="Andreopoulos B."/>
            <person name="Baker S."/>
            <person name="Barry K."/>
            <person name="Bills G."/>
            <person name="Bluhm B."/>
            <person name="Cannon C."/>
            <person name="Castanera R."/>
            <person name="Culley D."/>
            <person name="Daum C."/>
            <person name="Ezra D."/>
            <person name="Gonzalez J."/>
            <person name="Henrissat B."/>
            <person name="Kuo A."/>
            <person name="Liang C."/>
            <person name="Lipzen A."/>
            <person name="Lutzoni F."/>
            <person name="Magnuson J."/>
            <person name="Mondo S."/>
            <person name="Nolan M."/>
            <person name="Ohm R."/>
            <person name="Pangilinan J."/>
            <person name="Park H.-J."/>
            <person name="Ramirez L."/>
            <person name="Alfaro M."/>
            <person name="Sun H."/>
            <person name="Tritt A."/>
            <person name="Yoshinaga Y."/>
            <person name="Zwiers L.-H."/>
            <person name="Turgeon B."/>
            <person name="Goodwin S."/>
            <person name="Spatafora J."/>
            <person name="Crous P."/>
            <person name="Grigoriev I."/>
        </authorList>
    </citation>
    <scope>NUCLEOTIDE SEQUENCE</scope>
    <source>
        <strain evidence="8">CBS 101060</strain>
    </source>
</reference>
<dbReference type="Pfam" id="PF15624">
    <property type="entry name" value="Mif2_N"/>
    <property type="match status" value="1"/>
</dbReference>
<dbReference type="InterPro" id="IPR025974">
    <property type="entry name" value="Mif2/CENP-C_cupin"/>
</dbReference>
<feature type="compositionally biased region" description="Polar residues" evidence="5">
    <location>
        <begin position="63"/>
        <end position="78"/>
    </location>
</feature>
<evidence type="ECO:0000256" key="2">
    <source>
        <dbReference type="ARBA" id="ARBA00010291"/>
    </source>
</evidence>
<feature type="compositionally biased region" description="Acidic residues" evidence="5">
    <location>
        <begin position="234"/>
        <end position="245"/>
    </location>
</feature>
<dbReference type="GO" id="GO:0051315">
    <property type="term" value="P:attachment of mitotic spindle microtubules to kinetochore"/>
    <property type="evidence" value="ECO:0007669"/>
    <property type="project" value="TreeGrafter"/>
</dbReference>
<feature type="compositionally biased region" description="Basic residues" evidence="5">
    <location>
        <begin position="345"/>
        <end position="358"/>
    </location>
</feature>
<evidence type="ECO:0000256" key="3">
    <source>
        <dbReference type="ARBA" id="ARBA00023125"/>
    </source>
</evidence>
<dbReference type="GO" id="GO:0005634">
    <property type="term" value="C:nucleus"/>
    <property type="evidence" value="ECO:0007669"/>
    <property type="project" value="UniProtKB-SubCell"/>
</dbReference>
<dbReference type="GO" id="GO:0051455">
    <property type="term" value="P:spindle attachment to meiosis I kinetochore"/>
    <property type="evidence" value="ECO:0007669"/>
    <property type="project" value="TreeGrafter"/>
</dbReference>
<dbReference type="Pfam" id="PF11699">
    <property type="entry name" value="CENP-C_C"/>
    <property type="match status" value="1"/>
</dbReference>
<dbReference type="InterPro" id="IPR028386">
    <property type="entry name" value="CENP-C/Mif2/cnp3"/>
</dbReference>
<feature type="domain" description="Mif2 N-terminal" evidence="7">
    <location>
        <begin position="13"/>
        <end position="150"/>
    </location>
</feature>
<keyword evidence="9" id="KW-1185">Reference proteome</keyword>
<evidence type="ECO:0000256" key="1">
    <source>
        <dbReference type="ARBA" id="ARBA00004123"/>
    </source>
</evidence>
<evidence type="ECO:0000313" key="8">
    <source>
        <dbReference type="EMBL" id="KAF2837123.1"/>
    </source>
</evidence>
<dbReference type="Proteomes" id="UP000799429">
    <property type="component" value="Unassembled WGS sequence"/>
</dbReference>
<comment type="subcellular location">
    <subcellularLocation>
        <location evidence="1">Nucleus</location>
    </subcellularLocation>
</comment>
<dbReference type="SUPFAM" id="SSF51182">
    <property type="entry name" value="RmlC-like cupins"/>
    <property type="match status" value="1"/>
</dbReference>
<evidence type="ECO:0000259" key="6">
    <source>
        <dbReference type="Pfam" id="PF11699"/>
    </source>
</evidence>
<feature type="compositionally biased region" description="Basic and acidic residues" evidence="5">
    <location>
        <begin position="258"/>
        <end position="270"/>
    </location>
</feature>
<feature type="domain" description="Mif2/CENP-C cupin" evidence="6">
    <location>
        <begin position="561"/>
        <end position="645"/>
    </location>
</feature>
<proteinExistence type="inferred from homology"/>
<name>A0A9P4S8Q3_9PEZI</name>
<gene>
    <name evidence="8" type="ORF">M501DRAFT_986919</name>
</gene>
<dbReference type="GO" id="GO:0000776">
    <property type="term" value="C:kinetochore"/>
    <property type="evidence" value="ECO:0007669"/>
    <property type="project" value="InterPro"/>
</dbReference>
<evidence type="ECO:0000313" key="9">
    <source>
        <dbReference type="Proteomes" id="UP000799429"/>
    </source>
</evidence>
<dbReference type="InterPro" id="IPR011051">
    <property type="entry name" value="RmlC_Cupin_sf"/>
</dbReference>
<dbReference type="OrthoDB" id="1939643at2759"/>
<evidence type="ECO:0000256" key="5">
    <source>
        <dbReference type="SAM" id="MobiDB-lite"/>
    </source>
</evidence>
<organism evidence="8 9">
    <name type="scientific">Patellaria atrata CBS 101060</name>
    <dbReference type="NCBI Taxonomy" id="1346257"/>
    <lineage>
        <taxon>Eukaryota</taxon>
        <taxon>Fungi</taxon>
        <taxon>Dikarya</taxon>
        <taxon>Ascomycota</taxon>
        <taxon>Pezizomycotina</taxon>
        <taxon>Dothideomycetes</taxon>
        <taxon>Dothideomycetes incertae sedis</taxon>
        <taxon>Patellariales</taxon>
        <taxon>Patellariaceae</taxon>
        <taxon>Patellaria</taxon>
    </lineage>
</organism>
<dbReference type="AlphaFoldDB" id="A0A9P4S8Q3"/>
<dbReference type="InterPro" id="IPR028929">
    <property type="entry name" value="Mif2_N"/>
</dbReference>
<evidence type="ECO:0000259" key="7">
    <source>
        <dbReference type="Pfam" id="PF15624"/>
    </source>
</evidence>
<dbReference type="GO" id="GO:0051382">
    <property type="term" value="P:kinetochore assembly"/>
    <property type="evidence" value="ECO:0007669"/>
    <property type="project" value="InterPro"/>
</dbReference>
<dbReference type="CDD" id="cd06993">
    <property type="entry name" value="cupin_CENP-C_C"/>
    <property type="match status" value="1"/>
</dbReference>
<comment type="caution">
    <text evidence="8">The sequence shown here is derived from an EMBL/GenBank/DDBJ whole genome shotgun (WGS) entry which is preliminary data.</text>
</comment>
<accession>A0A9P4S8Q3</accession>
<evidence type="ECO:0008006" key="10">
    <source>
        <dbReference type="Google" id="ProtNLM"/>
    </source>
</evidence>
<keyword evidence="4" id="KW-0539">Nucleus</keyword>
<feature type="region of interest" description="Disordered" evidence="5">
    <location>
        <begin position="26"/>
        <end position="419"/>
    </location>
</feature>
<evidence type="ECO:0000256" key="4">
    <source>
        <dbReference type="ARBA" id="ARBA00023242"/>
    </source>
</evidence>
<dbReference type="PANTHER" id="PTHR16684:SF11">
    <property type="entry name" value="CENTROMERE PROTEIN C"/>
    <property type="match status" value="1"/>
</dbReference>
<protein>
    <recommendedName>
        <fullName evidence="10">Mif2/CENP-C cupin domain-containing protein</fullName>
    </recommendedName>
</protein>
<dbReference type="GO" id="GO:0019237">
    <property type="term" value="F:centromeric DNA binding"/>
    <property type="evidence" value="ECO:0007669"/>
    <property type="project" value="InterPro"/>
</dbReference>
<sequence>MSTPGRKKRENNFFDIGVQGRKTGITLKDTGIRDEHGFEPIDGIFSSPERSQPKKRPIKKSDGTLTSSTDMDVQQSSIPEPDDTLHARHVLRGNSRTIFPPPLGRSPIKTNLGSSPRRQSSMGPVSQLRKSVITPYRATSHPAVNRRLDFGADENDTGPETPIMAKEKRDASTVQPRLDIFAVQSPEKGRKRTFDDSIAEADDSIDVPIIPYDDIGLDDNEPLLDFAENLNDVPDLEPEPQDDETIMPPPKKKGRTKTNLENHSPPREIPAEPSQPPAKRGRGRSKLLSAPQRPDVGKSNEVPIPGAERKRGRPSDFSTVLGNNIVDDAPTLDEPIASTTDAAPKRKGRPKGSGRKLPVHRDADTEDVAGPSAKPAKGRKPKKSAPKERDANIFTSPKKPILKSVEARSFTSSPTKSTLGISRPLQVERYEDPGEGQDHYRTKRGRLALKPLQFWKNEGVERTADGSAVRVIRKDDVVEKKQTRRRIRRGRRATTTLSVVDEEEDESQIEPWEEEGGALSVNVRSWDESMGIGEEGELMEEVIAWSAAHLNNTRPVDGANFSFMRIFTNHYIGSGMIDIPVGGFKRTKSARRMYMLFFVHKGRVQAVVNNNSFIVSQGGSFGVPRGNTYSLSNAGEKPVKLFYAQGNETRWEEVQEE</sequence>
<feature type="compositionally biased region" description="Polar residues" evidence="5">
    <location>
        <begin position="409"/>
        <end position="419"/>
    </location>
</feature>
<feature type="compositionally biased region" description="Basic and acidic residues" evidence="5">
    <location>
        <begin position="30"/>
        <end position="39"/>
    </location>
</feature>
<keyword evidence="3" id="KW-0238">DNA-binding</keyword>
<dbReference type="PANTHER" id="PTHR16684">
    <property type="entry name" value="CENTROMERE PROTEIN C"/>
    <property type="match status" value="1"/>
</dbReference>